<keyword evidence="3" id="KW-1185">Reference proteome</keyword>
<evidence type="ECO:0000313" key="3">
    <source>
        <dbReference type="Proteomes" id="UP001597417"/>
    </source>
</evidence>
<name>A0ABW5FWY4_9PSEU</name>
<dbReference type="Proteomes" id="UP001597417">
    <property type="component" value="Unassembled WGS sequence"/>
</dbReference>
<dbReference type="RefSeq" id="WP_378267026.1">
    <property type="nucleotide sequence ID" value="NZ_JBHUKR010000010.1"/>
</dbReference>
<proteinExistence type="predicted"/>
<protein>
    <recommendedName>
        <fullName evidence="4">XRE family transcriptional regulator</fullName>
    </recommendedName>
</protein>
<sequence>MGRLGKSGGKGERDELRSMMLARGSAIEEVADEFRARWQFTPLAAYRYAAGLTQMQAAVRYNEVIGDDRARVDASLISKLEQWPVARGAKTPTAYNLAVLAVVYGTAPHRLIARADVDKLSRRDQVVLHATHVPSPVTPATDAEHAVIPRRNPGVAHSASRSVPAGPYERGPGTGAARGDNILYDVTADQDLDHLVLAAADQSRDFAAWTESRELGETTIDIYGSQLRELSGLFLHQPAASLFPRLVRLRSTLLGHLYEHQPLRRSRDLYALTGMACVVLAHASHVLGHRSSGVTHAQLAQLCAREAGHVELHAWALGTRALLAEAANRPQEALLHLRAASEELARSRVPGTAAVRLASYEARIAARAGQRERACAALTAAGEARAQVGGGGEIADLDDIGGILSFPDAKQEFYSAEVNLLLGRCDSAERDALAAIASYTSGPPEQSSYGDLALAWLDVAAARLTTNDLDGMREAIQPVLALPAGLRIEPLRNPLSTLASTLTQQPYRGSRLASDVRTAIESYDLEPREILGS</sequence>
<feature type="region of interest" description="Disordered" evidence="1">
    <location>
        <begin position="152"/>
        <end position="174"/>
    </location>
</feature>
<dbReference type="EMBL" id="JBHUKR010000010">
    <property type="protein sequence ID" value="MFD2419007.1"/>
    <property type="molecule type" value="Genomic_DNA"/>
</dbReference>
<evidence type="ECO:0008006" key="4">
    <source>
        <dbReference type="Google" id="ProtNLM"/>
    </source>
</evidence>
<organism evidence="2 3">
    <name type="scientific">Amycolatopsis pigmentata</name>
    <dbReference type="NCBI Taxonomy" id="450801"/>
    <lineage>
        <taxon>Bacteria</taxon>
        <taxon>Bacillati</taxon>
        <taxon>Actinomycetota</taxon>
        <taxon>Actinomycetes</taxon>
        <taxon>Pseudonocardiales</taxon>
        <taxon>Pseudonocardiaceae</taxon>
        <taxon>Amycolatopsis</taxon>
    </lineage>
</organism>
<accession>A0ABW5FWY4</accession>
<comment type="caution">
    <text evidence="2">The sequence shown here is derived from an EMBL/GenBank/DDBJ whole genome shotgun (WGS) entry which is preliminary data.</text>
</comment>
<gene>
    <name evidence="2" type="ORF">ACFSXZ_21995</name>
</gene>
<evidence type="ECO:0000256" key="1">
    <source>
        <dbReference type="SAM" id="MobiDB-lite"/>
    </source>
</evidence>
<reference evidence="3" key="1">
    <citation type="journal article" date="2019" name="Int. J. Syst. Evol. Microbiol.">
        <title>The Global Catalogue of Microorganisms (GCM) 10K type strain sequencing project: providing services to taxonomists for standard genome sequencing and annotation.</title>
        <authorList>
            <consortium name="The Broad Institute Genomics Platform"/>
            <consortium name="The Broad Institute Genome Sequencing Center for Infectious Disease"/>
            <person name="Wu L."/>
            <person name="Ma J."/>
        </authorList>
    </citation>
    <scope>NUCLEOTIDE SEQUENCE [LARGE SCALE GENOMIC DNA]</scope>
    <source>
        <strain evidence="3">CGMCC 4.7645</strain>
    </source>
</reference>
<evidence type="ECO:0000313" key="2">
    <source>
        <dbReference type="EMBL" id="MFD2419007.1"/>
    </source>
</evidence>